<gene>
    <name evidence="2" type="ORF">IPJ27_23740</name>
</gene>
<proteinExistence type="predicted"/>
<evidence type="ECO:0000256" key="1">
    <source>
        <dbReference type="SAM" id="MobiDB-lite"/>
    </source>
</evidence>
<dbReference type="Proteomes" id="UP000697998">
    <property type="component" value="Unassembled WGS sequence"/>
</dbReference>
<feature type="compositionally biased region" description="Low complexity" evidence="1">
    <location>
        <begin position="1"/>
        <end position="22"/>
    </location>
</feature>
<feature type="compositionally biased region" description="Gly residues" evidence="1">
    <location>
        <begin position="23"/>
        <end position="45"/>
    </location>
</feature>
<protein>
    <submittedName>
        <fullName evidence="2">Uncharacterized protein</fullName>
    </submittedName>
</protein>
<comment type="caution">
    <text evidence="2">The sequence shown here is derived from an EMBL/GenBank/DDBJ whole genome shotgun (WGS) entry which is preliminary data.</text>
</comment>
<feature type="region of interest" description="Disordered" evidence="1">
    <location>
        <begin position="1"/>
        <end position="56"/>
    </location>
</feature>
<name>A0A935UHW6_9PROT</name>
<sequence>MTAPAAARFAFTSAPASPAGRPRPGGGGGGPPRGGGGGGGGGGGENASETCSTIMD</sequence>
<feature type="compositionally biased region" description="Polar residues" evidence="1">
    <location>
        <begin position="47"/>
        <end position="56"/>
    </location>
</feature>
<evidence type="ECO:0000313" key="2">
    <source>
        <dbReference type="EMBL" id="MBK7677511.1"/>
    </source>
</evidence>
<accession>A0A935UHW6</accession>
<dbReference type="EMBL" id="JADJMH010000037">
    <property type="protein sequence ID" value="MBK7677511.1"/>
    <property type="molecule type" value="Genomic_DNA"/>
</dbReference>
<evidence type="ECO:0000313" key="3">
    <source>
        <dbReference type="Proteomes" id="UP000697998"/>
    </source>
</evidence>
<reference evidence="2 3" key="1">
    <citation type="submission" date="2020-10" db="EMBL/GenBank/DDBJ databases">
        <title>Connecting structure to function with the recovery of over 1000 high-quality activated sludge metagenome-assembled genomes encoding full-length rRNA genes using long-read sequencing.</title>
        <authorList>
            <person name="Singleton C.M."/>
            <person name="Petriglieri F."/>
            <person name="Kristensen J.M."/>
            <person name="Kirkegaard R.H."/>
            <person name="Michaelsen T.Y."/>
            <person name="Andersen M.H."/>
            <person name="Karst S.M."/>
            <person name="Dueholm M.S."/>
            <person name="Nielsen P.H."/>
            <person name="Albertsen M."/>
        </authorList>
    </citation>
    <scope>NUCLEOTIDE SEQUENCE [LARGE SCALE GENOMIC DNA]</scope>
    <source>
        <strain evidence="2">EsbW_18-Q3-R4-48_BATAC.285</strain>
    </source>
</reference>
<organism evidence="2 3">
    <name type="scientific">Candidatus Accumulibacter proximus</name>
    <dbReference type="NCBI Taxonomy" id="2954385"/>
    <lineage>
        <taxon>Bacteria</taxon>
        <taxon>Pseudomonadati</taxon>
        <taxon>Pseudomonadota</taxon>
        <taxon>Betaproteobacteria</taxon>
        <taxon>Candidatus Accumulibacter</taxon>
    </lineage>
</organism>
<dbReference type="AlphaFoldDB" id="A0A935UHW6"/>